<evidence type="ECO:0000313" key="1">
    <source>
        <dbReference type="EMBL" id="CCD73058.2"/>
    </source>
</evidence>
<dbReference type="CTD" id="13188497"/>
<dbReference type="OrthoDB" id="5864840at2759"/>
<accession>C7GIL1</accession>
<reference evidence="1 2" key="1">
    <citation type="journal article" date="1998" name="Science">
        <title>Genome sequence of the nematode C. elegans: a platform for investigating biology.</title>
        <authorList>
            <consortium name="The C. elegans sequencing consortium"/>
            <person name="Sulson J.E."/>
            <person name="Waterston R."/>
        </authorList>
    </citation>
    <scope>NUCLEOTIDE SEQUENCE [LARGE SCALE GENOMIC DNA]</scope>
    <source>
        <strain evidence="1 2">Bristol N2</strain>
    </source>
</reference>
<protein>
    <submittedName>
        <fullName evidence="1">Protein containing ALS2cr12 (ALS2CR12) signature</fullName>
    </submittedName>
</protein>
<evidence type="ECO:0000313" key="2">
    <source>
        <dbReference type="Proteomes" id="UP000001940"/>
    </source>
</evidence>
<dbReference type="PhylomeDB" id="C7GIL1"/>
<keyword evidence="2" id="KW-1185">Reference proteome</keyword>
<dbReference type="eggNOG" id="ENOG502THR1">
    <property type="taxonomic scope" value="Eukaryota"/>
</dbReference>
<dbReference type="KEGG" id="cel:CELE_Y82E9BR.25"/>
<name>C7GIL1_CAEEL</name>
<dbReference type="HOGENOM" id="CLU_1152638_0_0_1"/>
<dbReference type="Bgee" id="WBGene00194746">
    <property type="expression patterns" value="Expressed in adult organism and 1 other cell type or tissue"/>
</dbReference>
<dbReference type="GeneID" id="13188497"/>
<dbReference type="RefSeq" id="NP_001334196.1">
    <property type="nucleotide sequence ID" value="NM_001347298.3"/>
</dbReference>
<dbReference type="InParanoid" id="C7GIL1"/>
<dbReference type="EMBL" id="BX284603">
    <property type="protein sequence ID" value="CCD73058.2"/>
    <property type="molecule type" value="Genomic_DNA"/>
</dbReference>
<organism evidence="1 2">
    <name type="scientific">Caenorhabditis elegans</name>
    <dbReference type="NCBI Taxonomy" id="6239"/>
    <lineage>
        <taxon>Eukaryota</taxon>
        <taxon>Metazoa</taxon>
        <taxon>Ecdysozoa</taxon>
        <taxon>Nematoda</taxon>
        <taxon>Chromadorea</taxon>
        <taxon>Rhabditida</taxon>
        <taxon>Rhabditina</taxon>
        <taxon>Rhabditomorpha</taxon>
        <taxon>Rhabditoidea</taxon>
        <taxon>Rhabditidae</taxon>
        <taxon>Peloderinae</taxon>
        <taxon>Caenorhabditis</taxon>
    </lineage>
</organism>
<gene>
    <name evidence="1 3" type="primary">pals-20</name>
    <name evidence="1" type="ORF">CELE_Y82E9BR.25</name>
    <name evidence="3" type="ORF">Y82E9BR.25</name>
</gene>
<dbReference type="PaxDb" id="6239-Y82E9BR.25"/>
<sequence>MLCRDVSSQFHAVIESVEGIVNILQSINTLLNPLIGGPNSKLCATNIANLNAFRVKLREQIDGLRMMAANDSNVSRVKLSFISKLNVILQGQPLRTICLTLENVLIRADEDEICRYGQLASTLLQQITELQNDYEKENLLFENEAKKRLESTLQINKSRLRIENARTVFEKLRPLLNSFNVIRNHLDTISSHCCSFYGETPRVAVGELDTNFQAIQVEVEHFEMILNDFNCFVDYLSPELFNSCSGIASKMEHLITEREIKLICNNLSNAIFDQNNDVILRFGNMTKVLYKDFSALRINIGKELKNMKLEHVVKPNTMMNEHV</sequence>
<dbReference type="SMR" id="C7GIL1"/>
<dbReference type="AlphaFoldDB" id="C7GIL1"/>
<dbReference type="Proteomes" id="UP000001940">
    <property type="component" value="Chromosome III"/>
</dbReference>
<proteinExistence type="predicted"/>
<evidence type="ECO:0000313" key="3">
    <source>
        <dbReference type="WormBase" id="Y82E9BR.25"/>
    </source>
</evidence>
<dbReference type="WormBase" id="Y82E9BR.25">
    <property type="protein sequence ID" value="CE51791"/>
    <property type="gene ID" value="WBGene00194746"/>
    <property type="gene designation" value="pals-20"/>
</dbReference>
<dbReference type="AGR" id="WB:WBGene00194746"/>